<dbReference type="OrthoDB" id="1920326at2759"/>
<accession>A0A5B0LLV5</accession>
<dbReference type="Gene3D" id="3.30.420.10">
    <property type="entry name" value="Ribonuclease H-like superfamily/Ribonuclease H"/>
    <property type="match status" value="1"/>
</dbReference>
<dbReference type="Pfam" id="PF01612">
    <property type="entry name" value="DNA_pol_A_exo1"/>
    <property type="match status" value="1"/>
</dbReference>
<dbReference type="GO" id="GO:0005737">
    <property type="term" value="C:cytoplasm"/>
    <property type="evidence" value="ECO:0007669"/>
    <property type="project" value="TreeGrafter"/>
</dbReference>
<evidence type="ECO:0000313" key="6">
    <source>
        <dbReference type="Proteomes" id="UP000324748"/>
    </source>
</evidence>
<dbReference type="SUPFAM" id="SSF53098">
    <property type="entry name" value="Ribonuclease H-like"/>
    <property type="match status" value="1"/>
</dbReference>
<dbReference type="InterPro" id="IPR051132">
    <property type="entry name" value="3-5_Exonuclease_domain"/>
</dbReference>
<dbReference type="Proteomes" id="UP000324748">
    <property type="component" value="Unassembled WGS sequence"/>
</dbReference>
<keyword evidence="5" id="KW-0269">Exonuclease</keyword>
<feature type="region of interest" description="Disordered" evidence="3">
    <location>
        <begin position="1"/>
        <end position="72"/>
    </location>
</feature>
<dbReference type="PANTHER" id="PTHR13620:SF104">
    <property type="entry name" value="EXONUCLEASE 3'-5' DOMAIN-CONTAINING PROTEIN 2"/>
    <property type="match status" value="1"/>
</dbReference>
<dbReference type="GO" id="GO:0006139">
    <property type="term" value="P:nucleobase-containing compound metabolic process"/>
    <property type="evidence" value="ECO:0007669"/>
    <property type="project" value="InterPro"/>
</dbReference>
<protein>
    <submittedName>
        <fullName evidence="5">Exonuclease 3'-5' domain-containing protein 2, variant 2</fullName>
    </submittedName>
</protein>
<name>A0A5B0LLV5_PUCGR</name>
<dbReference type="InterPro" id="IPR012337">
    <property type="entry name" value="RNaseH-like_sf"/>
</dbReference>
<dbReference type="InterPro" id="IPR002562">
    <property type="entry name" value="3'-5'_exonuclease_dom"/>
</dbReference>
<sequence>MGLCFHSGFTAHQPGTTMARHNRRQTNTQPAQSTSSTPFTYQPISHNSNHNNNNNNNNNNNQPKRPRPSANERVLQELRSRTALRHSSMDPNSNIQDGQEIEVTRFEIHDRAYRPQSVYVFPFGEDSSDETLRTMIENVLQDSLIITACRPPLRLVSFDMEWVTDHRARKPRPTSLIQICGQTITLVIQLVHIQRPKWFLHVLPTPIAEFLRDPFIVKFGVGISGDADKLARDQFTDPTGSKVYLNAFLELIDVAKLIDPTARDDIPTDAFSLQRFVARYLEQFLPKTKSVVTSNWESFYLSPTQLNYAASDVISAMRVYLKLYMLPAHHPRFMPPIRYAAANTM</sequence>
<gene>
    <name evidence="5" type="primary">EXD2_3</name>
    <name evidence="5" type="ORF">PGT21_009602</name>
</gene>
<evidence type="ECO:0000256" key="3">
    <source>
        <dbReference type="SAM" id="MobiDB-lite"/>
    </source>
</evidence>
<dbReference type="GO" id="GO:0008408">
    <property type="term" value="F:3'-5' exonuclease activity"/>
    <property type="evidence" value="ECO:0007669"/>
    <property type="project" value="InterPro"/>
</dbReference>
<dbReference type="EMBL" id="VSWC01000197">
    <property type="protein sequence ID" value="KAA1064618.1"/>
    <property type="molecule type" value="Genomic_DNA"/>
</dbReference>
<keyword evidence="2" id="KW-0378">Hydrolase</keyword>
<keyword evidence="6" id="KW-1185">Reference proteome</keyword>
<proteinExistence type="predicted"/>
<comment type="caution">
    <text evidence="5">The sequence shown here is derived from an EMBL/GenBank/DDBJ whole genome shotgun (WGS) entry which is preliminary data.</text>
</comment>
<organism evidence="5 6">
    <name type="scientific">Puccinia graminis f. sp. tritici</name>
    <dbReference type="NCBI Taxonomy" id="56615"/>
    <lineage>
        <taxon>Eukaryota</taxon>
        <taxon>Fungi</taxon>
        <taxon>Dikarya</taxon>
        <taxon>Basidiomycota</taxon>
        <taxon>Pucciniomycotina</taxon>
        <taxon>Pucciniomycetes</taxon>
        <taxon>Pucciniales</taxon>
        <taxon>Pucciniaceae</taxon>
        <taxon>Puccinia</taxon>
    </lineage>
</organism>
<feature type="compositionally biased region" description="Low complexity" evidence="3">
    <location>
        <begin position="45"/>
        <end position="61"/>
    </location>
</feature>
<dbReference type="PANTHER" id="PTHR13620">
    <property type="entry name" value="3-5 EXONUCLEASE"/>
    <property type="match status" value="1"/>
</dbReference>
<dbReference type="FunFam" id="3.30.420.10:FF:000186">
    <property type="entry name" value="Uncharacterized protein"/>
    <property type="match status" value="1"/>
</dbReference>
<dbReference type="CDD" id="cd06141">
    <property type="entry name" value="WRN_exo"/>
    <property type="match status" value="1"/>
</dbReference>
<keyword evidence="1" id="KW-0540">Nuclease</keyword>
<dbReference type="InterPro" id="IPR036397">
    <property type="entry name" value="RNaseH_sf"/>
</dbReference>
<evidence type="ECO:0000313" key="5">
    <source>
        <dbReference type="EMBL" id="KAA1064618.1"/>
    </source>
</evidence>
<dbReference type="GO" id="GO:0005634">
    <property type="term" value="C:nucleus"/>
    <property type="evidence" value="ECO:0007669"/>
    <property type="project" value="TreeGrafter"/>
</dbReference>
<feature type="domain" description="3'-5' exonuclease" evidence="4">
    <location>
        <begin position="133"/>
        <end position="330"/>
    </location>
</feature>
<evidence type="ECO:0000259" key="4">
    <source>
        <dbReference type="SMART" id="SM00474"/>
    </source>
</evidence>
<evidence type="ECO:0000256" key="1">
    <source>
        <dbReference type="ARBA" id="ARBA00022722"/>
    </source>
</evidence>
<dbReference type="GO" id="GO:0003676">
    <property type="term" value="F:nucleic acid binding"/>
    <property type="evidence" value="ECO:0007669"/>
    <property type="project" value="InterPro"/>
</dbReference>
<dbReference type="AlphaFoldDB" id="A0A5B0LLV5"/>
<dbReference type="SMART" id="SM00474">
    <property type="entry name" value="35EXOc"/>
    <property type="match status" value="1"/>
</dbReference>
<evidence type="ECO:0000256" key="2">
    <source>
        <dbReference type="ARBA" id="ARBA00022801"/>
    </source>
</evidence>
<feature type="compositionally biased region" description="Polar residues" evidence="3">
    <location>
        <begin position="25"/>
        <end position="44"/>
    </location>
</feature>
<reference evidence="5 6" key="1">
    <citation type="submission" date="2019-05" db="EMBL/GenBank/DDBJ databases">
        <title>Emergence of the Ug99 lineage of the wheat stem rust pathogen through somatic hybridization.</title>
        <authorList>
            <person name="Li F."/>
            <person name="Upadhyaya N.M."/>
            <person name="Sperschneider J."/>
            <person name="Matny O."/>
            <person name="Nguyen-Phuc H."/>
            <person name="Mago R."/>
            <person name="Raley C."/>
            <person name="Miller M.E."/>
            <person name="Silverstein K.A.T."/>
            <person name="Henningsen E."/>
            <person name="Hirsch C.D."/>
            <person name="Visser B."/>
            <person name="Pretorius Z.A."/>
            <person name="Steffenson B.J."/>
            <person name="Schwessinger B."/>
            <person name="Dodds P.N."/>
            <person name="Figueroa M."/>
        </authorList>
    </citation>
    <scope>NUCLEOTIDE SEQUENCE [LARGE SCALE GENOMIC DNA]</scope>
    <source>
        <strain evidence="5">21-0</strain>
    </source>
</reference>